<feature type="compositionally biased region" description="Polar residues" evidence="1">
    <location>
        <begin position="242"/>
        <end position="270"/>
    </location>
</feature>
<sequence>MTNTNKELPPESEDLIPSQQRKRKRRSNTNESENTQPCSSNFNNNLTFVPLNKAFPRVLSDISNIHPKETSSTLYIGTCPTNDNGKDVNAQGKRLKNNSYKLMSTSLEDLKMFQQLLRERSATTDVTDHTPSTYSRKKPGAKSGVLADITNACPTASTLPFQLGTPSTSGSCISKIYTKGKGKVVAGDNKLKSKSITKSCRKTLETQFDGCVDDNSSSEDCEDQPYQCDYEDTNHRSPDVLSKTNTKTASSCKPMTKATSSRKQYGTQFV</sequence>
<feature type="region of interest" description="Disordered" evidence="1">
    <location>
        <begin position="1"/>
        <end position="43"/>
    </location>
</feature>
<proteinExistence type="predicted"/>
<gene>
    <name evidence="2" type="ORF">Bca52824_074144</name>
</gene>
<evidence type="ECO:0000256" key="1">
    <source>
        <dbReference type="SAM" id="MobiDB-lite"/>
    </source>
</evidence>
<feature type="region of interest" description="Disordered" evidence="1">
    <location>
        <begin position="122"/>
        <end position="141"/>
    </location>
</feature>
<dbReference type="EMBL" id="JAAMPC010000014">
    <property type="protein sequence ID" value="KAG2267065.1"/>
    <property type="molecule type" value="Genomic_DNA"/>
</dbReference>
<evidence type="ECO:0000313" key="2">
    <source>
        <dbReference type="EMBL" id="KAG2267065.1"/>
    </source>
</evidence>
<feature type="compositionally biased region" description="Polar residues" evidence="1">
    <location>
        <begin position="29"/>
        <end position="43"/>
    </location>
</feature>
<dbReference type="Proteomes" id="UP000886595">
    <property type="component" value="Unassembled WGS sequence"/>
</dbReference>
<protein>
    <submittedName>
        <fullName evidence="2">Uncharacterized protein</fullName>
    </submittedName>
</protein>
<reference evidence="2 3" key="1">
    <citation type="submission" date="2020-02" db="EMBL/GenBank/DDBJ databases">
        <authorList>
            <person name="Ma Q."/>
            <person name="Huang Y."/>
            <person name="Song X."/>
            <person name="Pei D."/>
        </authorList>
    </citation>
    <scope>NUCLEOTIDE SEQUENCE [LARGE SCALE GENOMIC DNA]</scope>
    <source>
        <strain evidence="2">Sxm20200214</strain>
        <tissue evidence="2">Leaf</tissue>
    </source>
</reference>
<evidence type="ECO:0000313" key="3">
    <source>
        <dbReference type="Proteomes" id="UP000886595"/>
    </source>
</evidence>
<comment type="caution">
    <text evidence="2">The sequence shown here is derived from an EMBL/GenBank/DDBJ whole genome shotgun (WGS) entry which is preliminary data.</text>
</comment>
<organism evidence="2 3">
    <name type="scientific">Brassica carinata</name>
    <name type="common">Ethiopian mustard</name>
    <name type="synonym">Abyssinian cabbage</name>
    <dbReference type="NCBI Taxonomy" id="52824"/>
    <lineage>
        <taxon>Eukaryota</taxon>
        <taxon>Viridiplantae</taxon>
        <taxon>Streptophyta</taxon>
        <taxon>Embryophyta</taxon>
        <taxon>Tracheophyta</taxon>
        <taxon>Spermatophyta</taxon>
        <taxon>Magnoliopsida</taxon>
        <taxon>eudicotyledons</taxon>
        <taxon>Gunneridae</taxon>
        <taxon>Pentapetalae</taxon>
        <taxon>rosids</taxon>
        <taxon>malvids</taxon>
        <taxon>Brassicales</taxon>
        <taxon>Brassicaceae</taxon>
        <taxon>Brassiceae</taxon>
        <taxon>Brassica</taxon>
    </lineage>
</organism>
<name>A0A8X7QBF3_BRACI</name>
<accession>A0A8X7QBF3</accession>
<feature type="region of interest" description="Disordered" evidence="1">
    <location>
        <begin position="232"/>
        <end position="270"/>
    </location>
</feature>
<dbReference type="AlphaFoldDB" id="A0A8X7QBF3"/>
<keyword evidence="3" id="KW-1185">Reference proteome</keyword>
<dbReference type="OrthoDB" id="1928976at2759"/>